<dbReference type="PANTHER" id="PTHR34220:SF7">
    <property type="entry name" value="SENSOR HISTIDINE KINASE YPDA"/>
    <property type="match status" value="1"/>
</dbReference>
<feature type="transmembrane region" description="Helical" evidence="14">
    <location>
        <begin position="306"/>
        <end position="329"/>
    </location>
</feature>
<dbReference type="Gene3D" id="3.30.450.20">
    <property type="entry name" value="PAS domain"/>
    <property type="match status" value="2"/>
</dbReference>
<dbReference type="SMART" id="SM00304">
    <property type="entry name" value="HAMP"/>
    <property type="match status" value="1"/>
</dbReference>
<dbReference type="SUPFAM" id="SSF55874">
    <property type="entry name" value="ATPase domain of HSP90 chaperone/DNA topoisomerase II/histidine kinase"/>
    <property type="match status" value="1"/>
</dbReference>
<evidence type="ECO:0000256" key="9">
    <source>
        <dbReference type="ARBA" id="ARBA00022777"/>
    </source>
</evidence>
<dbReference type="RefSeq" id="WP_183559095.1">
    <property type="nucleotide sequence ID" value="NZ_CBCSLB010000004.1"/>
</dbReference>
<protein>
    <recommendedName>
        <fullName evidence="3">histidine kinase</fullName>
        <ecNumber evidence="3">2.7.13.3</ecNumber>
    </recommendedName>
</protein>
<evidence type="ECO:0000256" key="2">
    <source>
        <dbReference type="ARBA" id="ARBA00004651"/>
    </source>
</evidence>
<keyword evidence="6 17" id="KW-0808">Transferase</keyword>
<accession>A0A7W5C4Y0</accession>
<dbReference type="EC" id="2.7.13.3" evidence="3"/>
<keyword evidence="4" id="KW-1003">Cell membrane</keyword>
<dbReference type="Pfam" id="PF06580">
    <property type="entry name" value="His_kinase"/>
    <property type="match status" value="1"/>
</dbReference>
<organism evidence="17 18">
    <name type="scientific">Paenibacillus endophyticus</name>
    <dbReference type="NCBI Taxonomy" id="1294268"/>
    <lineage>
        <taxon>Bacteria</taxon>
        <taxon>Bacillati</taxon>
        <taxon>Bacillota</taxon>
        <taxon>Bacilli</taxon>
        <taxon>Bacillales</taxon>
        <taxon>Paenibacillaceae</taxon>
        <taxon>Paenibacillus</taxon>
    </lineage>
</organism>
<dbReference type="PANTHER" id="PTHR34220">
    <property type="entry name" value="SENSOR HISTIDINE KINASE YPDA"/>
    <property type="match status" value="1"/>
</dbReference>
<comment type="caution">
    <text evidence="17">The sequence shown here is derived from an EMBL/GenBank/DDBJ whole genome shotgun (WGS) entry which is preliminary data.</text>
</comment>
<dbReference type="InterPro" id="IPR003594">
    <property type="entry name" value="HATPase_dom"/>
</dbReference>
<dbReference type="InterPro" id="IPR036890">
    <property type="entry name" value="HATPase_C_sf"/>
</dbReference>
<keyword evidence="12" id="KW-0902">Two-component regulatory system</keyword>
<comment type="catalytic activity">
    <reaction evidence="1">
        <text>ATP + protein L-histidine = ADP + protein N-phospho-L-histidine.</text>
        <dbReference type="EC" id="2.7.13.3"/>
    </reaction>
</comment>
<dbReference type="SUPFAM" id="SSF158472">
    <property type="entry name" value="HAMP domain-like"/>
    <property type="match status" value="1"/>
</dbReference>
<name>A0A7W5C4Y0_9BACL</name>
<feature type="transmembrane region" description="Helical" evidence="14">
    <location>
        <begin position="21"/>
        <end position="40"/>
    </location>
</feature>
<dbReference type="SMART" id="SM00387">
    <property type="entry name" value="HATPase_c"/>
    <property type="match status" value="1"/>
</dbReference>
<dbReference type="Pfam" id="PF02743">
    <property type="entry name" value="dCache_1"/>
    <property type="match status" value="1"/>
</dbReference>
<dbReference type="GO" id="GO:0005886">
    <property type="term" value="C:plasma membrane"/>
    <property type="evidence" value="ECO:0007669"/>
    <property type="project" value="UniProtKB-SubCell"/>
</dbReference>
<dbReference type="PROSITE" id="PS50885">
    <property type="entry name" value="HAMP"/>
    <property type="match status" value="1"/>
</dbReference>
<keyword evidence="18" id="KW-1185">Reference proteome</keyword>
<evidence type="ECO:0000259" key="15">
    <source>
        <dbReference type="PROSITE" id="PS50109"/>
    </source>
</evidence>
<dbReference type="Pfam" id="PF02518">
    <property type="entry name" value="HATPase_c"/>
    <property type="match status" value="1"/>
</dbReference>
<keyword evidence="7 14" id="KW-0812">Transmembrane</keyword>
<keyword evidence="8" id="KW-0547">Nucleotide-binding</keyword>
<sequence length="607" mass="68150">MKRISSMIGWFKNQELARKLILINFILVMLPLSIMGYFAFSRFAATLEQKVGDYQQQTMKQLTLNLDTYMAELDRLTLMPYQYEPIIAFLESKRDQGQALTLEEIKQLNGFVSQVFLNGRIDIVGVSLFGESGASYVVLPESQYVTTYKLDENAKWLKNEQMRNGQSTFIGTHNIQSTGGTIFPVFSIARELRSFDTGKKLGYIVIDVAPSVIHQILSQVTLGNRDAIYITDQNGGVVAGKEHAQPIAAISSLLQDGELEGVTHAAVNGERQLVSFVTSSVTEWKTIGIVPVAELMKDSFLIRNSIMLLGIICVGLAMLMSVFLAFQITKPLRGLIKLMRKVEHGDLLVSFPVKQWDEVGHLGKAFNTMVSKLSELGYLLYETEIREKDAQIAALQSKINPHFLYNTLGSISMYAEVEGNQEVVKMTNNLSRLLRYSLNGQKERVSLKDELDHVRGYMTIQKMRYEERIDFQLESIEAALTCKVIPLIIQPIVENAINHGIDQGIGNGRISLSCRIDESLLRIVIEDDGIGMTEEKLSAIRRRLQYSKDLGGSSGNGLLNVHRRIVLHYGELYGLSLESMPYQGMKVILTLPAVHEELFKGREDIHA</sequence>
<dbReference type="AlphaFoldDB" id="A0A7W5C4Y0"/>
<evidence type="ECO:0000256" key="14">
    <source>
        <dbReference type="SAM" id="Phobius"/>
    </source>
</evidence>
<proteinExistence type="predicted"/>
<evidence type="ECO:0000256" key="13">
    <source>
        <dbReference type="ARBA" id="ARBA00023136"/>
    </source>
</evidence>
<dbReference type="Proteomes" id="UP000518605">
    <property type="component" value="Unassembled WGS sequence"/>
</dbReference>
<gene>
    <name evidence="17" type="ORF">FHS16_000813</name>
</gene>
<dbReference type="GO" id="GO:0005524">
    <property type="term" value="F:ATP binding"/>
    <property type="evidence" value="ECO:0007669"/>
    <property type="project" value="UniProtKB-KW"/>
</dbReference>
<dbReference type="Pfam" id="PF00672">
    <property type="entry name" value="HAMP"/>
    <property type="match status" value="1"/>
</dbReference>
<evidence type="ECO:0000256" key="8">
    <source>
        <dbReference type="ARBA" id="ARBA00022741"/>
    </source>
</evidence>
<dbReference type="Gene3D" id="6.10.340.10">
    <property type="match status" value="1"/>
</dbReference>
<keyword evidence="10" id="KW-0067">ATP-binding</keyword>
<evidence type="ECO:0000313" key="17">
    <source>
        <dbReference type="EMBL" id="MBB3150779.1"/>
    </source>
</evidence>
<dbReference type="InterPro" id="IPR005467">
    <property type="entry name" value="His_kinase_dom"/>
</dbReference>
<evidence type="ECO:0000313" key="18">
    <source>
        <dbReference type="Proteomes" id="UP000518605"/>
    </source>
</evidence>
<evidence type="ECO:0000256" key="5">
    <source>
        <dbReference type="ARBA" id="ARBA00022553"/>
    </source>
</evidence>
<dbReference type="PROSITE" id="PS50109">
    <property type="entry name" value="HIS_KIN"/>
    <property type="match status" value="1"/>
</dbReference>
<evidence type="ECO:0000256" key="1">
    <source>
        <dbReference type="ARBA" id="ARBA00000085"/>
    </source>
</evidence>
<dbReference type="InterPro" id="IPR033479">
    <property type="entry name" value="dCache_1"/>
</dbReference>
<evidence type="ECO:0000256" key="7">
    <source>
        <dbReference type="ARBA" id="ARBA00022692"/>
    </source>
</evidence>
<comment type="subcellular location">
    <subcellularLocation>
        <location evidence="2">Cell membrane</location>
        <topology evidence="2">Multi-pass membrane protein</topology>
    </subcellularLocation>
</comment>
<evidence type="ECO:0000256" key="4">
    <source>
        <dbReference type="ARBA" id="ARBA00022475"/>
    </source>
</evidence>
<keyword evidence="11 14" id="KW-1133">Transmembrane helix</keyword>
<keyword evidence="9 17" id="KW-0418">Kinase</keyword>
<feature type="domain" description="HAMP" evidence="16">
    <location>
        <begin position="326"/>
        <end position="378"/>
    </location>
</feature>
<dbReference type="InterPro" id="IPR050640">
    <property type="entry name" value="Bact_2-comp_sensor_kinase"/>
</dbReference>
<evidence type="ECO:0000259" key="16">
    <source>
        <dbReference type="PROSITE" id="PS50885"/>
    </source>
</evidence>
<reference evidence="17 18" key="1">
    <citation type="submission" date="2020-08" db="EMBL/GenBank/DDBJ databases">
        <title>Genomic Encyclopedia of Type Strains, Phase III (KMG-III): the genomes of soil and plant-associated and newly described type strains.</title>
        <authorList>
            <person name="Whitman W."/>
        </authorList>
    </citation>
    <scope>NUCLEOTIDE SEQUENCE [LARGE SCALE GENOMIC DNA]</scope>
    <source>
        <strain evidence="17 18">CECT 8234</strain>
    </source>
</reference>
<evidence type="ECO:0000256" key="6">
    <source>
        <dbReference type="ARBA" id="ARBA00022679"/>
    </source>
</evidence>
<evidence type="ECO:0000256" key="10">
    <source>
        <dbReference type="ARBA" id="ARBA00022840"/>
    </source>
</evidence>
<keyword evidence="5" id="KW-0597">Phosphoprotein</keyword>
<feature type="domain" description="Histidine kinase" evidence="15">
    <location>
        <begin position="488"/>
        <end position="595"/>
    </location>
</feature>
<dbReference type="Gene3D" id="3.30.565.10">
    <property type="entry name" value="Histidine kinase-like ATPase, C-terminal domain"/>
    <property type="match status" value="1"/>
</dbReference>
<dbReference type="GO" id="GO:0000155">
    <property type="term" value="F:phosphorelay sensor kinase activity"/>
    <property type="evidence" value="ECO:0007669"/>
    <property type="project" value="InterPro"/>
</dbReference>
<keyword evidence="13 14" id="KW-0472">Membrane</keyword>
<evidence type="ECO:0000256" key="11">
    <source>
        <dbReference type="ARBA" id="ARBA00022989"/>
    </source>
</evidence>
<dbReference type="EMBL" id="JACHXW010000002">
    <property type="protein sequence ID" value="MBB3150779.1"/>
    <property type="molecule type" value="Genomic_DNA"/>
</dbReference>
<evidence type="ECO:0000256" key="3">
    <source>
        <dbReference type="ARBA" id="ARBA00012438"/>
    </source>
</evidence>
<dbReference type="InterPro" id="IPR010559">
    <property type="entry name" value="Sig_transdc_His_kin_internal"/>
</dbReference>
<evidence type="ECO:0000256" key="12">
    <source>
        <dbReference type="ARBA" id="ARBA00023012"/>
    </source>
</evidence>
<dbReference type="InterPro" id="IPR003660">
    <property type="entry name" value="HAMP_dom"/>
</dbReference>
<dbReference type="CDD" id="cd06225">
    <property type="entry name" value="HAMP"/>
    <property type="match status" value="1"/>
</dbReference>